<dbReference type="AlphaFoldDB" id="A0A5D3CJ00"/>
<proteinExistence type="predicted"/>
<organism evidence="2 3">
    <name type="scientific">Cucumis melo var. makuwa</name>
    <name type="common">Oriental melon</name>
    <dbReference type="NCBI Taxonomy" id="1194695"/>
    <lineage>
        <taxon>Eukaryota</taxon>
        <taxon>Viridiplantae</taxon>
        <taxon>Streptophyta</taxon>
        <taxon>Embryophyta</taxon>
        <taxon>Tracheophyta</taxon>
        <taxon>Spermatophyta</taxon>
        <taxon>Magnoliopsida</taxon>
        <taxon>eudicotyledons</taxon>
        <taxon>Gunneridae</taxon>
        <taxon>Pentapetalae</taxon>
        <taxon>rosids</taxon>
        <taxon>fabids</taxon>
        <taxon>Cucurbitales</taxon>
        <taxon>Cucurbitaceae</taxon>
        <taxon>Benincaseae</taxon>
        <taxon>Cucumis</taxon>
    </lineage>
</organism>
<evidence type="ECO:0000256" key="1">
    <source>
        <dbReference type="SAM" id="MobiDB-lite"/>
    </source>
</evidence>
<feature type="region of interest" description="Disordered" evidence="1">
    <location>
        <begin position="89"/>
        <end position="115"/>
    </location>
</feature>
<feature type="compositionally biased region" description="Polar residues" evidence="1">
    <location>
        <begin position="89"/>
        <end position="112"/>
    </location>
</feature>
<accession>A0A5D3CJ00</accession>
<dbReference type="Proteomes" id="UP000321947">
    <property type="component" value="Unassembled WGS sequence"/>
</dbReference>
<evidence type="ECO:0000313" key="3">
    <source>
        <dbReference type="Proteomes" id="UP000321947"/>
    </source>
</evidence>
<name>A0A5D3CJ00_CUCMM</name>
<gene>
    <name evidence="2" type="ORF">E5676_scaffold152G00120</name>
</gene>
<sequence length="176" mass="19744">MSVGNNGIPDSFLGISRCCTTASGNPLYGRFSSIFHRTETERGKEGENRASRLPFRHHCRRRLPFRCCFHPSPPSATLEYVYHGESLSSRGTENFEEGTSNNPFDEGNSSKQFNEEGDMFGMLNDLQAAIEHEEETEEFHLEDEMSMNVGIDIDEDSDPGEARANPPNALVGRHED</sequence>
<feature type="region of interest" description="Disordered" evidence="1">
    <location>
        <begin position="134"/>
        <end position="176"/>
    </location>
</feature>
<dbReference type="EMBL" id="SSTD01010431">
    <property type="protein sequence ID" value="TYK11801.1"/>
    <property type="molecule type" value="Genomic_DNA"/>
</dbReference>
<evidence type="ECO:0000313" key="2">
    <source>
        <dbReference type="EMBL" id="TYK11801.1"/>
    </source>
</evidence>
<protein>
    <submittedName>
        <fullName evidence="2">GDSL esterase/lipase</fullName>
    </submittedName>
</protein>
<comment type="caution">
    <text evidence="2">The sequence shown here is derived from an EMBL/GenBank/DDBJ whole genome shotgun (WGS) entry which is preliminary data.</text>
</comment>
<reference evidence="2 3" key="1">
    <citation type="submission" date="2019-08" db="EMBL/GenBank/DDBJ databases">
        <title>Draft genome sequences of two oriental melons (Cucumis melo L. var makuwa).</title>
        <authorList>
            <person name="Kwon S.-Y."/>
        </authorList>
    </citation>
    <scope>NUCLEOTIDE SEQUENCE [LARGE SCALE GENOMIC DNA]</scope>
    <source>
        <strain evidence="3">cv. Chang Bougi</strain>
        <tissue evidence="2">Leaf</tissue>
    </source>
</reference>